<feature type="domain" description="Class II aldolase/adducin N-terminal" evidence="3">
    <location>
        <begin position="8"/>
        <end position="181"/>
    </location>
</feature>
<evidence type="ECO:0000259" key="3">
    <source>
        <dbReference type="SMART" id="SM01007"/>
    </source>
</evidence>
<dbReference type="Gene3D" id="3.40.225.10">
    <property type="entry name" value="Class II aldolase/adducin N-terminal domain"/>
    <property type="match status" value="1"/>
</dbReference>
<dbReference type="Pfam" id="PF00596">
    <property type="entry name" value="Aldolase_II"/>
    <property type="match status" value="1"/>
</dbReference>
<name>A0A3N1ZUF9_9ACTN</name>
<dbReference type="InterPro" id="IPR050197">
    <property type="entry name" value="Aldolase_class_II_sugar_metab"/>
</dbReference>
<evidence type="ECO:0000313" key="4">
    <source>
        <dbReference type="EMBL" id="ROR54501.1"/>
    </source>
</evidence>
<accession>A0A3N1ZUF9</accession>
<dbReference type="GO" id="GO:0016832">
    <property type="term" value="F:aldehyde-lyase activity"/>
    <property type="evidence" value="ECO:0007669"/>
    <property type="project" value="TreeGrafter"/>
</dbReference>
<evidence type="ECO:0000256" key="1">
    <source>
        <dbReference type="ARBA" id="ARBA00022723"/>
    </source>
</evidence>
<dbReference type="GO" id="GO:0019323">
    <property type="term" value="P:pentose catabolic process"/>
    <property type="evidence" value="ECO:0007669"/>
    <property type="project" value="TreeGrafter"/>
</dbReference>
<comment type="caution">
    <text evidence="4">The sequence shown here is derived from an EMBL/GenBank/DDBJ whole genome shotgun (WGS) entry which is preliminary data.</text>
</comment>
<evidence type="ECO:0000256" key="2">
    <source>
        <dbReference type="ARBA" id="ARBA00023239"/>
    </source>
</evidence>
<dbReference type="SMART" id="SM01007">
    <property type="entry name" value="Aldolase_II"/>
    <property type="match status" value="1"/>
</dbReference>
<dbReference type="InterPro" id="IPR001303">
    <property type="entry name" value="Aldolase_II/adducin_N"/>
</dbReference>
<keyword evidence="1" id="KW-0479">Metal-binding</keyword>
<dbReference type="Proteomes" id="UP000275749">
    <property type="component" value="Unassembled WGS sequence"/>
</dbReference>
<dbReference type="InterPro" id="IPR036409">
    <property type="entry name" value="Aldolase_II/adducin_N_sf"/>
</dbReference>
<dbReference type="PANTHER" id="PTHR22789:SF0">
    <property type="entry name" value="3-OXO-TETRONATE 4-PHOSPHATE DECARBOXYLASE-RELATED"/>
    <property type="match status" value="1"/>
</dbReference>
<dbReference type="AlphaFoldDB" id="A0A3N1ZUF9"/>
<dbReference type="PANTHER" id="PTHR22789">
    <property type="entry name" value="FUCULOSE PHOSPHATE ALDOLASE"/>
    <property type="match status" value="1"/>
</dbReference>
<dbReference type="RefSeq" id="WP_123575580.1">
    <property type="nucleotide sequence ID" value="NZ_RKHG01000001.1"/>
</dbReference>
<keyword evidence="2" id="KW-0456">Lyase</keyword>
<dbReference type="GO" id="GO:0046872">
    <property type="term" value="F:metal ion binding"/>
    <property type="evidence" value="ECO:0007669"/>
    <property type="project" value="UniProtKB-KW"/>
</dbReference>
<proteinExistence type="predicted"/>
<gene>
    <name evidence="4" type="ORF">EDD41_1716</name>
</gene>
<evidence type="ECO:0000313" key="5">
    <source>
        <dbReference type="Proteomes" id="UP000275749"/>
    </source>
</evidence>
<sequence length="213" mass="22480">MLHEQARRAVVHTCQEMQGQGLVVGTAGNVSVRLGDLVVISPSGVAYEELTPEMVGVHDMSGAPVEASLKPSSELPLHLAVYRGTDAGAITHNHAPASTAVGLVCDEVPVSHYYSSMFNGPIRVAPYAHFGTDELAKNVCTALEGRHGALMANHGAVTVGATLDKAFGLLPYLEYVCEVQLKAMATGAPVKLLTQEQVSYTVEALKGYGQPKQ</sequence>
<dbReference type="GO" id="GO:0005829">
    <property type="term" value="C:cytosol"/>
    <property type="evidence" value="ECO:0007669"/>
    <property type="project" value="TreeGrafter"/>
</dbReference>
<dbReference type="EMBL" id="RKHG01000001">
    <property type="protein sequence ID" value="ROR54501.1"/>
    <property type="molecule type" value="Genomic_DNA"/>
</dbReference>
<reference evidence="4 5" key="1">
    <citation type="submission" date="2018-11" db="EMBL/GenBank/DDBJ databases">
        <title>Sequencing the genomes of 1000 actinobacteria strains.</title>
        <authorList>
            <person name="Klenk H.-P."/>
        </authorList>
    </citation>
    <scope>NUCLEOTIDE SEQUENCE [LARGE SCALE GENOMIC DNA]</scope>
    <source>
        <strain evidence="4 5">DSM 10546</strain>
    </source>
</reference>
<protein>
    <submittedName>
        <fullName evidence="4">L-fuculose 1-phosphate aldolase</fullName>
    </submittedName>
</protein>
<dbReference type="SUPFAM" id="SSF53639">
    <property type="entry name" value="AraD/HMP-PK domain-like"/>
    <property type="match status" value="1"/>
</dbReference>
<organism evidence="4 5">
    <name type="scientific">Luteococcus japonicus</name>
    <dbReference type="NCBI Taxonomy" id="33984"/>
    <lineage>
        <taxon>Bacteria</taxon>
        <taxon>Bacillati</taxon>
        <taxon>Actinomycetota</taxon>
        <taxon>Actinomycetes</taxon>
        <taxon>Propionibacteriales</taxon>
        <taxon>Propionibacteriaceae</taxon>
        <taxon>Luteococcus</taxon>
    </lineage>
</organism>